<dbReference type="SMART" id="SM00471">
    <property type="entry name" value="HDc"/>
    <property type="match status" value="1"/>
</dbReference>
<dbReference type="Gene3D" id="1.10.3210.10">
    <property type="entry name" value="Hypothetical protein af1432"/>
    <property type="match status" value="1"/>
</dbReference>
<dbReference type="PANTHER" id="PTHR43155">
    <property type="entry name" value="CYCLIC DI-GMP PHOSPHODIESTERASE PA4108-RELATED"/>
    <property type="match status" value="1"/>
</dbReference>
<organism evidence="2 3">
    <name type="scientific">Pseudaeromonas sharmana</name>
    <dbReference type="NCBI Taxonomy" id="328412"/>
    <lineage>
        <taxon>Bacteria</taxon>
        <taxon>Pseudomonadati</taxon>
        <taxon>Pseudomonadota</taxon>
        <taxon>Gammaproteobacteria</taxon>
        <taxon>Aeromonadales</taxon>
        <taxon>Aeromonadaceae</taxon>
        <taxon>Pseudaeromonas</taxon>
    </lineage>
</organism>
<dbReference type="Proteomes" id="UP001595692">
    <property type="component" value="Unassembled WGS sequence"/>
</dbReference>
<gene>
    <name evidence="2" type="ORF">ACFOSS_03160</name>
</gene>
<dbReference type="InterPro" id="IPR003607">
    <property type="entry name" value="HD/PDEase_dom"/>
</dbReference>
<dbReference type="Pfam" id="PF11871">
    <property type="entry name" value="DUF3391"/>
    <property type="match status" value="1"/>
</dbReference>
<dbReference type="PANTHER" id="PTHR43155:SF2">
    <property type="entry name" value="CYCLIC DI-GMP PHOSPHODIESTERASE PA4108"/>
    <property type="match status" value="1"/>
</dbReference>
<reference evidence="3" key="1">
    <citation type="journal article" date="2019" name="Int. J. Syst. Evol. Microbiol.">
        <title>The Global Catalogue of Microorganisms (GCM) 10K type strain sequencing project: providing services to taxonomists for standard genome sequencing and annotation.</title>
        <authorList>
            <consortium name="The Broad Institute Genomics Platform"/>
            <consortium name="The Broad Institute Genome Sequencing Center for Infectious Disease"/>
            <person name="Wu L."/>
            <person name="Ma J."/>
        </authorList>
    </citation>
    <scope>NUCLEOTIDE SEQUENCE [LARGE SCALE GENOMIC DNA]</scope>
    <source>
        <strain evidence="3">CCUG 54939</strain>
    </source>
</reference>
<comment type="caution">
    <text evidence="2">The sequence shown here is derived from an EMBL/GenBank/DDBJ whole genome shotgun (WGS) entry which is preliminary data.</text>
</comment>
<feature type="domain" description="HD-GYP" evidence="1">
    <location>
        <begin position="140"/>
        <end position="336"/>
    </location>
</feature>
<dbReference type="InterPro" id="IPR037522">
    <property type="entry name" value="HD_GYP_dom"/>
</dbReference>
<accession>A0ABV8CJR4</accession>
<evidence type="ECO:0000313" key="3">
    <source>
        <dbReference type="Proteomes" id="UP001595692"/>
    </source>
</evidence>
<keyword evidence="3" id="KW-1185">Reference proteome</keyword>
<sequence length="421" mass="47105">MADISVPVADLRVGHYIKLPLSWKQHPFLFSSFRIKDDAQLDIVRQIGLREIIVDPDKSTTEVIITPPPITEEEIVAPAVDPELERHKLQQQQLRRSIRNAERAYGNSVVPLRDSLSRLNINPDEGLGTVAELVRQASQYLCQQEGPVGLHLVRLPAQADSLLLHSLNVAFISMLVAREAGWPPLEIEDAGLAGLVHDIGELKIPSQILRKRTELTKAETNFLNMHVQYGFDQLGQMNAFSQRIRQAVHQHHERLDGSGYPQALQGDKIEPLARLLAVVDSYDEQLHPRHLGKAVVPNQVIAALYKRANKQLDGNFIQLLIKVMGIYPPGSLVQLSDETVALVMSSDPSAALKPCILPFQKGKVPEGVDLINLRQDERTIARTLELDELTPPQRDFFSLGKRYCYYFSSGEQSELTAMPAE</sequence>
<dbReference type="CDD" id="cd00077">
    <property type="entry name" value="HDc"/>
    <property type="match status" value="1"/>
</dbReference>
<name>A0ABV8CJR4_9GAMM</name>
<dbReference type="InterPro" id="IPR021812">
    <property type="entry name" value="DUF3391"/>
</dbReference>
<dbReference type="RefSeq" id="WP_377150573.1">
    <property type="nucleotide sequence ID" value="NZ_JBHSAF010000001.1"/>
</dbReference>
<dbReference type="EC" id="3.1.4.-" evidence="2"/>
<dbReference type="Pfam" id="PF13487">
    <property type="entry name" value="HD_5"/>
    <property type="match status" value="1"/>
</dbReference>
<dbReference type="SUPFAM" id="SSF109604">
    <property type="entry name" value="HD-domain/PDEase-like"/>
    <property type="match status" value="1"/>
</dbReference>
<protein>
    <submittedName>
        <fullName evidence="2">HD-GYP domain-containing protein</fullName>
        <ecNumber evidence="2">3.1.4.-</ecNumber>
    </submittedName>
</protein>
<dbReference type="GO" id="GO:0016787">
    <property type="term" value="F:hydrolase activity"/>
    <property type="evidence" value="ECO:0007669"/>
    <property type="project" value="UniProtKB-KW"/>
</dbReference>
<evidence type="ECO:0000259" key="1">
    <source>
        <dbReference type="PROSITE" id="PS51832"/>
    </source>
</evidence>
<evidence type="ECO:0000313" key="2">
    <source>
        <dbReference type="EMBL" id="MFC3912466.1"/>
    </source>
</evidence>
<dbReference type="PROSITE" id="PS51832">
    <property type="entry name" value="HD_GYP"/>
    <property type="match status" value="1"/>
</dbReference>
<proteinExistence type="predicted"/>
<dbReference type="EMBL" id="JBHSAF010000001">
    <property type="protein sequence ID" value="MFC3912466.1"/>
    <property type="molecule type" value="Genomic_DNA"/>
</dbReference>
<keyword evidence="2" id="KW-0378">Hydrolase</keyword>